<keyword evidence="2" id="KW-1185">Reference proteome</keyword>
<sequence length="57" mass="6629">MYHGYILLVSNLFLTNKNKIKCCRYYVECHDFDSVVMDIPASILLKLLSSVYARTPK</sequence>
<dbReference type="EMBL" id="BPVZ01000397">
    <property type="protein sequence ID" value="GKV50793.1"/>
    <property type="molecule type" value="Genomic_DNA"/>
</dbReference>
<reference evidence="1 2" key="1">
    <citation type="journal article" date="2021" name="Commun. Biol.">
        <title>The genome of Shorea leprosula (Dipterocarpaceae) highlights the ecological relevance of drought in aseasonal tropical rainforests.</title>
        <authorList>
            <person name="Ng K.K.S."/>
            <person name="Kobayashi M.J."/>
            <person name="Fawcett J.A."/>
            <person name="Hatakeyama M."/>
            <person name="Paape T."/>
            <person name="Ng C.H."/>
            <person name="Ang C.C."/>
            <person name="Tnah L.H."/>
            <person name="Lee C.T."/>
            <person name="Nishiyama T."/>
            <person name="Sese J."/>
            <person name="O'Brien M.J."/>
            <person name="Copetti D."/>
            <person name="Mohd Noor M.I."/>
            <person name="Ong R.C."/>
            <person name="Putra M."/>
            <person name="Sireger I.Z."/>
            <person name="Indrioko S."/>
            <person name="Kosugi Y."/>
            <person name="Izuno A."/>
            <person name="Isagi Y."/>
            <person name="Lee S.L."/>
            <person name="Shimizu K.K."/>
        </authorList>
    </citation>
    <scope>NUCLEOTIDE SEQUENCE [LARGE SCALE GENOMIC DNA]</scope>
    <source>
        <strain evidence="1">214</strain>
    </source>
</reference>
<dbReference type="Proteomes" id="UP001054252">
    <property type="component" value="Unassembled WGS sequence"/>
</dbReference>
<comment type="caution">
    <text evidence="1">The sequence shown here is derived from an EMBL/GenBank/DDBJ whole genome shotgun (WGS) entry which is preliminary data.</text>
</comment>
<protein>
    <submittedName>
        <fullName evidence="1">Uncharacterized protein</fullName>
    </submittedName>
</protein>
<name>A0AAV5MPN9_9ROSI</name>
<dbReference type="AlphaFoldDB" id="A0AAV5MPN9"/>
<evidence type="ECO:0000313" key="2">
    <source>
        <dbReference type="Proteomes" id="UP001054252"/>
    </source>
</evidence>
<evidence type="ECO:0000313" key="1">
    <source>
        <dbReference type="EMBL" id="GKV50793.1"/>
    </source>
</evidence>
<accession>A0AAV5MPN9</accession>
<proteinExistence type="predicted"/>
<gene>
    <name evidence="1" type="ORF">SLEP1_g57487</name>
</gene>
<organism evidence="1 2">
    <name type="scientific">Rubroshorea leprosula</name>
    <dbReference type="NCBI Taxonomy" id="152421"/>
    <lineage>
        <taxon>Eukaryota</taxon>
        <taxon>Viridiplantae</taxon>
        <taxon>Streptophyta</taxon>
        <taxon>Embryophyta</taxon>
        <taxon>Tracheophyta</taxon>
        <taxon>Spermatophyta</taxon>
        <taxon>Magnoliopsida</taxon>
        <taxon>eudicotyledons</taxon>
        <taxon>Gunneridae</taxon>
        <taxon>Pentapetalae</taxon>
        <taxon>rosids</taxon>
        <taxon>malvids</taxon>
        <taxon>Malvales</taxon>
        <taxon>Dipterocarpaceae</taxon>
        <taxon>Rubroshorea</taxon>
    </lineage>
</organism>